<feature type="non-terminal residue" evidence="1">
    <location>
        <position position="42"/>
    </location>
</feature>
<proteinExistence type="predicted"/>
<accession>A0ACA9QII0</accession>
<evidence type="ECO:0000313" key="1">
    <source>
        <dbReference type="EMBL" id="CAG8753437.1"/>
    </source>
</evidence>
<protein>
    <submittedName>
        <fullName evidence="1">5395_t:CDS:1</fullName>
    </submittedName>
</protein>
<dbReference type="Proteomes" id="UP000789702">
    <property type="component" value="Unassembled WGS sequence"/>
</dbReference>
<dbReference type="EMBL" id="CAJVPU010047330">
    <property type="protein sequence ID" value="CAG8753437.1"/>
    <property type="molecule type" value="Genomic_DNA"/>
</dbReference>
<comment type="caution">
    <text evidence="1">The sequence shown here is derived from an EMBL/GenBank/DDBJ whole genome shotgun (WGS) entry which is preliminary data.</text>
</comment>
<gene>
    <name evidence="1" type="ORF">DHETER_LOCUS14789</name>
</gene>
<evidence type="ECO:0000313" key="2">
    <source>
        <dbReference type="Proteomes" id="UP000789702"/>
    </source>
</evidence>
<feature type="non-terminal residue" evidence="1">
    <location>
        <position position="1"/>
    </location>
</feature>
<organism evidence="1 2">
    <name type="scientific">Dentiscutata heterogama</name>
    <dbReference type="NCBI Taxonomy" id="1316150"/>
    <lineage>
        <taxon>Eukaryota</taxon>
        <taxon>Fungi</taxon>
        <taxon>Fungi incertae sedis</taxon>
        <taxon>Mucoromycota</taxon>
        <taxon>Glomeromycotina</taxon>
        <taxon>Glomeromycetes</taxon>
        <taxon>Diversisporales</taxon>
        <taxon>Gigasporaceae</taxon>
        <taxon>Dentiscutata</taxon>
    </lineage>
</organism>
<keyword evidence="2" id="KW-1185">Reference proteome</keyword>
<reference evidence="1" key="1">
    <citation type="submission" date="2021-06" db="EMBL/GenBank/DDBJ databases">
        <authorList>
            <person name="Kallberg Y."/>
            <person name="Tangrot J."/>
            <person name="Rosling A."/>
        </authorList>
    </citation>
    <scope>NUCLEOTIDE SEQUENCE</scope>
    <source>
        <strain evidence="1">IL203A</strain>
    </source>
</reference>
<name>A0ACA9QII0_9GLOM</name>
<sequence>KKITVKKVIDFIAESWDNANVETADQHTRSNALLENEEIEKI</sequence>